<comment type="caution">
    <text evidence="2">The sequence shown here is derived from an EMBL/GenBank/DDBJ whole genome shotgun (WGS) entry which is preliminary data.</text>
</comment>
<dbReference type="InterPro" id="IPR052942">
    <property type="entry name" value="LPS_cholinephosphotransferase"/>
</dbReference>
<dbReference type="PANTHER" id="PTHR43404">
    <property type="entry name" value="LIPOPOLYSACCHARIDE CHOLINEPHOSPHOTRANSFERASE LICD"/>
    <property type="match status" value="1"/>
</dbReference>
<dbReference type="EMBL" id="JAAGOH010000006">
    <property type="protein sequence ID" value="NDY90969.1"/>
    <property type="molecule type" value="Genomic_DNA"/>
</dbReference>
<reference evidence="2 3" key="1">
    <citation type="submission" date="2020-02" db="EMBL/GenBank/DDBJ databases">
        <title>Ideonella bacterium strain TBM-1.</title>
        <authorList>
            <person name="Chen W.-M."/>
        </authorList>
    </citation>
    <scope>NUCLEOTIDE SEQUENCE [LARGE SCALE GENOMIC DNA]</scope>
    <source>
        <strain evidence="2 3">TBM-1</strain>
    </source>
</reference>
<evidence type="ECO:0000256" key="1">
    <source>
        <dbReference type="SAM" id="MobiDB-lite"/>
    </source>
</evidence>
<organism evidence="2 3">
    <name type="scientific">Ideonella livida</name>
    <dbReference type="NCBI Taxonomy" id="2707176"/>
    <lineage>
        <taxon>Bacteria</taxon>
        <taxon>Pseudomonadati</taxon>
        <taxon>Pseudomonadota</taxon>
        <taxon>Betaproteobacteria</taxon>
        <taxon>Burkholderiales</taxon>
        <taxon>Sphaerotilaceae</taxon>
        <taxon>Ideonella</taxon>
    </lineage>
</organism>
<dbReference type="RefSeq" id="WP_163456824.1">
    <property type="nucleotide sequence ID" value="NZ_JAAGOH010000006.1"/>
</dbReference>
<sequence>MPADKESGGWKGALRQVVRSGRKADPVSAPVAAPAAVPPPQAVPAPPDPDLTLDAWVQALLQAARPGRQMVDSFQRGGVIPLHRHIQRLRIRGSQKAAMRIEDLCLLGRECARQLSWGTRVKRLAAQAHWTAVTVDDIANTPLEITLEEPGHVDQLVLRLAQRQYRQRAAHYGMSVEVQELDGRWVSVFAPAQPAQSARRLLAARREAASDDATRRAIDFHLLRLGAAYLDDIEGLQALMEQVRAQLAQDSAGFKVLYRELLEWAYPLSLANHGLHQRLGTRDETEVLQAVAEVARKVATLGWPVIVNSGTLLGLVREGRLLAHDDDIDLAVLLPAGSAAEVRRRRAEFTQALESAGLSISERPAHWKVMRLGIPFDIFPGWVDQAGQVHIYPYCGGQLPATALLPLVEREFRGVALPLPAQPEALLAVNYGEGWRQPDPTFRFDWAASRRTFKDLLTGPKA</sequence>
<evidence type="ECO:0000313" key="3">
    <source>
        <dbReference type="Proteomes" id="UP000484255"/>
    </source>
</evidence>
<evidence type="ECO:0000313" key="2">
    <source>
        <dbReference type="EMBL" id="NDY90969.1"/>
    </source>
</evidence>
<proteinExistence type="predicted"/>
<accession>A0A7C9PGC7</accession>
<keyword evidence="3" id="KW-1185">Reference proteome</keyword>
<dbReference type="PANTHER" id="PTHR43404:SF1">
    <property type="entry name" value="MNN4P"/>
    <property type="match status" value="1"/>
</dbReference>
<feature type="compositionally biased region" description="Low complexity" evidence="1">
    <location>
        <begin position="26"/>
        <end position="35"/>
    </location>
</feature>
<feature type="region of interest" description="Disordered" evidence="1">
    <location>
        <begin position="1"/>
        <end position="46"/>
    </location>
</feature>
<protein>
    <recommendedName>
        <fullName evidence="4">LicD family protein</fullName>
    </recommendedName>
</protein>
<name>A0A7C9PGC7_9BURK</name>
<evidence type="ECO:0008006" key="4">
    <source>
        <dbReference type="Google" id="ProtNLM"/>
    </source>
</evidence>
<dbReference type="Proteomes" id="UP000484255">
    <property type="component" value="Unassembled WGS sequence"/>
</dbReference>
<gene>
    <name evidence="2" type="ORF">G3A44_07145</name>
</gene>
<feature type="compositionally biased region" description="Pro residues" evidence="1">
    <location>
        <begin position="36"/>
        <end position="46"/>
    </location>
</feature>
<dbReference type="AlphaFoldDB" id="A0A7C9PGC7"/>